<evidence type="ECO:0000256" key="1">
    <source>
        <dbReference type="SAM" id="Phobius"/>
    </source>
</evidence>
<evidence type="ECO:0000313" key="3">
    <source>
        <dbReference type="Proteomes" id="UP001501692"/>
    </source>
</evidence>
<sequence length="558" mass="64318">MKNVNSNIIETRIKKEKLILSGFFNKTALSFLLILISWYSSAQMTSSIDSTSIKIGEQITYNIQVETDTTSLVVFPEGQTFLPLEMIESYKVDTLQNKDKYNLIKKYGLTQFDSGKYTIPRQKIIIGDKTFYTDSLKVEVNNIVIDTTKQGLYDIKPIIEVKKPSSNWWKYLLITLLIIGVVAFLLYWFIWRQKPLTEEEQIALLPPYDRAKLALKKLDDTPYLENENLKDYYSDLTFIIRKYLDEKVYDRALESTTDELISRLKLLKDGNQVDLSKEDIKNLESILKRADLVKFAKSAPDVELAKLDRNTIDVEIDHVKEALPEPTEEEKLLDQKYREEQERKKKRNKIILTLAIGVFLLIATYIGFSLKYGFNYVKDTLMGHDSIELLEGDWVTSEYGFPPITITTPEVLKRIETPIPNELQGQMKIKTFGFEQKQRITIVVSNTVLTQAQDSLDIRKAIEGNLKTLESRGARNILTKNEKFTTPNGAEGVKTHGTLEYPIENTDNYINGNYTLLSFTSDNKVIQQIILTWKKDDVYADEIMERVLNSVELKPAEE</sequence>
<keyword evidence="1" id="KW-1133">Transmembrane helix</keyword>
<reference evidence="3" key="1">
    <citation type="journal article" date="2019" name="Int. J. Syst. Evol. Microbiol.">
        <title>The Global Catalogue of Microorganisms (GCM) 10K type strain sequencing project: providing services to taxonomists for standard genome sequencing and annotation.</title>
        <authorList>
            <consortium name="The Broad Institute Genomics Platform"/>
            <consortium name="The Broad Institute Genome Sequencing Center for Infectious Disease"/>
            <person name="Wu L."/>
            <person name="Ma J."/>
        </authorList>
    </citation>
    <scope>NUCLEOTIDE SEQUENCE [LARGE SCALE GENOMIC DNA]</scope>
    <source>
        <strain evidence="3">JCM 18287</strain>
    </source>
</reference>
<protein>
    <recommendedName>
        <fullName evidence="4">Protein BatD</fullName>
    </recommendedName>
</protein>
<keyword evidence="1" id="KW-0472">Membrane</keyword>
<gene>
    <name evidence="2" type="ORF">GCM10023315_24350</name>
</gene>
<dbReference type="EMBL" id="BAABJK010000007">
    <property type="protein sequence ID" value="GAA4973064.1"/>
    <property type="molecule type" value="Genomic_DNA"/>
</dbReference>
<proteinExistence type="predicted"/>
<accession>A0ABP9HKD7</accession>
<dbReference type="Proteomes" id="UP001501692">
    <property type="component" value="Unassembled WGS sequence"/>
</dbReference>
<evidence type="ECO:0008006" key="4">
    <source>
        <dbReference type="Google" id="ProtNLM"/>
    </source>
</evidence>
<organism evidence="2 3">
    <name type="scientific">Algibacter aquimarinus</name>
    <dbReference type="NCBI Taxonomy" id="1136748"/>
    <lineage>
        <taxon>Bacteria</taxon>
        <taxon>Pseudomonadati</taxon>
        <taxon>Bacteroidota</taxon>
        <taxon>Flavobacteriia</taxon>
        <taxon>Flavobacteriales</taxon>
        <taxon>Flavobacteriaceae</taxon>
        <taxon>Algibacter</taxon>
    </lineage>
</organism>
<feature type="transmembrane region" description="Helical" evidence="1">
    <location>
        <begin position="18"/>
        <end position="39"/>
    </location>
</feature>
<feature type="transmembrane region" description="Helical" evidence="1">
    <location>
        <begin position="350"/>
        <end position="368"/>
    </location>
</feature>
<keyword evidence="1" id="KW-0812">Transmembrane</keyword>
<name>A0ABP9HKD7_9FLAO</name>
<keyword evidence="3" id="KW-1185">Reference proteome</keyword>
<evidence type="ECO:0000313" key="2">
    <source>
        <dbReference type="EMBL" id="GAA4973064.1"/>
    </source>
</evidence>
<dbReference type="RefSeq" id="WP_345169047.1">
    <property type="nucleotide sequence ID" value="NZ_BAABJK010000007.1"/>
</dbReference>
<comment type="caution">
    <text evidence="2">The sequence shown here is derived from an EMBL/GenBank/DDBJ whole genome shotgun (WGS) entry which is preliminary data.</text>
</comment>
<feature type="transmembrane region" description="Helical" evidence="1">
    <location>
        <begin position="168"/>
        <end position="190"/>
    </location>
</feature>